<dbReference type="Proteomes" id="UP000516656">
    <property type="component" value="Chromosome 1"/>
</dbReference>
<dbReference type="PANTHER" id="PTHR11614">
    <property type="entry name" value="PHOSPHOLIPASE-RELATED"/>
    <property type="match status" value="1"/>
</dbReference>
<dbReference type="Gene3D" id="3.40.50.1820">
    <property type="entry name" value="alpha/beta hydrolase"/>
    <property type="match status" value="1"/>
</dbReference>
<dbReference type="RefSeq" id="WP_044173879.1">
    <property type="nucleotide sequence ID" value="NZ_AP018045.1"/>
</dbReference>
<dbReference type="EMBL" id="CP061854">
    <property type="protein sequence ID" value="QOD56600.1"/>
    <property type="molecule type" value="Genomic_DNA"/>
</dbReference>
<reference evidence="4" key="2">
    <citation type="submission" date="2017-05" db="EMBL/GenBank/DDBJ databases">
        <title>Whole genome sequence of fish pathogenic bacteria, Photobacterium damselae subsp. piscicida, strain 91-197, isolated from hybrid striped bass (Morone sp.) in USA.</title>
        <authorList>
            <person name="Teru Y."/>
            <person name="Hikima J."/>
            <person name="Kono T."/>
            <person name="Sakai M."/>
            <person name="Takano T."/>
            <person name="Hawke J.P."/>
            <person name="Takeyama H."/>
            <person name="Aoki T."/>
        </authorList>
    </citation>
    <scope>NUCLEOTIDE SEQUENCE [LARGE SCALE GENOMIC DNA]</scope>
    <source>
        <strain evidence="4">91-197</strain>
    </source>
</reference>
<evidence type="ECO:0000313" key="4">
    <source>
        <dbReference type="Proteomes" id="UP000218676"/>
    </source>
</evidence>
<evidence type="ECO:0000313" key="5">
    <source>
        <dbReference type="Proteomes" id="UP000516656"/>
    </source>
</evidence>
<name>A0A1Q9H2D7_PHODP</name>
<dbReference type="EMBL" id="AP018045">
    <property type="protein sequence ID" value="BAX54546.1"/>
    <property type="molecule type" value="Genomic_DNA"/>
</dbReference>
<dbReference type="Proteomes" id="UP000218676">
    <property type="component" value="Chromosome 1"/>
</dbReference>
<dbReference type="InterPro" id="IPR022742">
    <property type="entry name" value="Hydrolase_4"/>
</dbReference>
<dbReference type="InterPro" id="IPR051044">
    <property type="entry name" value="MAG_DAG_Lipase"/>
</dbReference>
<reference evidence="3 5" key="3">
    <citation type="submission" date="2020-09" db="EMBL/GenBank/DDBJ databases">
        <title>Complete, closed and curated genome sequences of Photobacterium damselae subsp. piscicida isolates from Australia indicate localised evolution and additional plasmid-borne pathogenicity mechanisms.</title>
        <authorList>
            <person name="Baseggio L."/>
            <person name="Silayeva O."/>
            <person name="Buller N."/>
            <person name="Landos M."/>
            <person name="Engelstaedter J."/>
            <person name="Barnes A.C."/>
        </authorList>
    </citation>
    <scope>NUCLEOTIDE SEQUENCE [LARGE SCALE GENOMIC DNA]</scope>
    <source>
        <strain evidence="3 5">AS-16-0540-1</strain>
    </source>
</reference>
<dbReference type="SUPFAM" id="SSF53474">
    <property type="entry name" value="alpha/beta-Hydrolases"/>
    <property type="match status" value="1"/>
</dbReference>
<protein>
    <submittedName>
        <fullName evidence="3">Alpha/beta fold hydrolase</fullName>
    </submittedName>
    <submittedName>
        <fullName evidence="2">Phospholipase YtpA</fullName>
    </submittedName>
</protein>
<reference evidence="2" key="1">
    <citation type="journal article" date="2017" name="Genome Announc.">
        <title>Whole-Genome Sequence of Photobacterium damselae subsp. piscicida Strain 91-197, Isolated from Hybrid Striped Bass (Morone sp.) in the United States.</title>
        <authorList>
            <person name="Teru Y."/>
            <person name="Hikima J."/>
            <person name="Kono T."/>
            <person name="Sakai M."/>
            <person name="Takano T."/>
            <person name="Hawke J.P."/>
            <person name="Takeyama H."/>
            <person name="Aoki T."/>
        </authorList>
    </citation>
    <scope>NUCLEOTIDE SEQUENCE</scope>
    <source>
        <strain evidence="2">91-197</strain>
    </source>
</reference>
<proteinExistence type="predicted"/>
<evidence type="ECO:0000259" key="1">
    <source>
        <dbReference type="Pfam" id="PF12146"/>
    </source>
</evidence>
<dbReference type="GO" id="GO:0016787">
    <property type="term" value="F:hydrolase activity"/>
    <property type="evidence" value="ECO:0007669"/>
    <property type="project" value="UniProtKB-KW"/>
</dbReference>
<keyword evidence="3" id="KW-0378">Hydrolase</keyword>
<dbReference type="InterPro" id="IPR029058">
    <property type="entry name" value="AB_hydrolase_fold"/>
</dbReference>
<evidence type="ECO:0000313" key="2">
    <source>
        <dbReference type="EMBL" id="BAX54546.1"/>
    </source>
</evidence>
<sequence>MTDTSSYPLSQEAQFSQTMQGPVAELWQHRQEGIFHGVDGLRIGWMAMTHTKNDKVIVVVNGRIESYWKYQETIYDLFQKGYDVFSLDHRGQGVSDRLTTIHDLGHIAEFDDYVTDLKTLFDQVITPRGYQQHFMLGHSMGGTISSLFLSRFPNIIDRAAMTAPMHGIYLDNPVMKKISYPLLRLIDSLQTQPQYTFTQKGYVAKPFIDNPYTHSEVRYQWFRDLYQHKPELQIGGPSSRWVWQGMQASQHCIEQATNIQAPLLIIQAGNDRIVDNDKQQQFLAAMQPGKGQLITIDGANHELLFESDIYRNQSLNAILSHFANQSTVSQ</sequence>
<dbReference type="AlphaFoldDB" id="A0A1Q9H2D7"/>
<gene>
    <name evidence="3" type="ORF">IC627_00390</name>
    <name evidence="2" type="ORF">PDPUS_1_03172</name>
</gene>
<dbReference type="InterPro" id="IPR000073">
    <property type="entry name" value="AB_hydrolase_1"/>
</dbReference>
<feature type="domain" description="Serine aminopeptidase S33" evidence="1">
    <location>
        <begin position="52"/>
        <end position="308"/>
    </location>
</feature>
<dbReference type="PRINTS" id="PR00111">
    <property type="entry name" value="ABHYDROLASE"/>
</dbReference>
<accession>A0A1Q9H2D7</accession>
<dbReference type="Pfam" id="PF12146">
    <property type="entry name" value="Hydrolase_4"/>
    <property type="match status" value="1"/>
</dbReference>
<organism evidence="3 5">
    <name type="scientific">Photobacterium damsela subsp. piscicida</name>
    <name type="common">Pasteurella piscicida</name>
    <dbReference type="NCBI Taxonomy" id="38294"/>
    <lineage>
        <taxon>Bacteria</taxon>
        <taxon>Pseudomonadati</taxon>
        <taxon>Pseudomonadota</taxon>
        <taxon>Gammaproteobacteria</taxon>
        <taxon>Vibrionales</taxon>
        <taxon>Vibrionaceae</taxon>
        <taxon>Photobacterium</taxon>
    </lineage>
</organism>
<evidence type="ECO:0000313" key="3">
    <source>
        <dbReference type="EMBL" id="QOD56600.1"/>
    </source>
</evidence>